<reference evidence="2 3" key="1">
    <citation type="submission" date="2019-08" db="EMBL/GenBank/DDBJ databases">
        <title>Genomes of Antarctic Bizionia species.</title>
        <authorList>
            <person name="Bowman J.P."/>
        </authorList>
    </citation>
    <scope>NUCLEOTIDE SEQUENCE [LARGE SCALE GENOMIC DNA]</scope>
    <source>
        <strain evidence="2 3">ADA-4</strain>
    </source>
</reference>
<sequence>MKTPIYIVIVFIFITISSKGQTIIVPIGSGDAMKNNQNYYLKDVNNEFGKFEGTWIYQNGTTELTLILKKEEYYQISSSSDFEDLLVGEYQYIENGVEKINTLLDIENAFITGYEHAISGGVFMHKLPNFCTDNSAISEIKIELLINNPANEFAEGRVILRYVNDNGTEKLEACIYDYTIMGDNTVKLDIPDGYYVLVKQ</sequence>
<evidence type="ECO:0000313" key="3">
    <source>
        <dbReference type="Proteomes" id="UP000323720"/>
    </source>
</evidence>
<dbReference type="Proteomes" id="UP000323720">
    <property type="component" value="Unassembled WGS sequence"/>
</dbReference>
<dbReference type="InterPro" id="IPR046551">
    <property type="entry name" value="DUF6705"/>
</dbReference>
<protein>
    <recommendedName>
        <fullName evidence="1">DUF6705 domain-containing protein</fullName>
    </recommendedName>
</protein>
<feature type="domain" description="DUF6705" evidence="1">
    <location>
        <begin position="1"/>
        <end position="200"/>
    </location>
</feature>
<accession>A0A5D0RDB1</accession>
<dbReference type="Pfam" id="PF20448">
    <property type="entry name" value="DUF6705"/>
    <property type="match status" value="1"/>
</dbReference>
<dbReference type="AlphaFoldDB" id="A0A5D0RDB1"/>
<proteinExistence type="predicted"/>
<dbReference type="OrthoDB" id="1261237at2"/>
<gene>
    <name evidence="2" type="ORF">ES674_03840</name>
</gene>
<evidence type="ECO:0000259" key="1">
    <source>
        <dbReference type="Pfam" id="PF20448"/>
    </source>
</evidence>
<organism evidence="2 3">
    <name type="scientific">Bizionia myxarmorum</name>
    <dbReference type="NCBI Taxonomy" id="291186"/>
    <lineage>
        <taxon>Bacteria</taxon>
        <taxon>Pseudomonadati</taxon>
        <taxon>Bacteroidota</taxon>
        <taxon>Flavobacteriia</taxon>
        <taxon>Flavobacteriales</taxon>
        <taxon>Flavobacteriaceae</taxon>
        <taxon>Bizionia</taxon>
    </lineage>
</organism>
<comment type="caution">
    <text evidence="2">The sequence shown here is derived from an EMBL/GenBank/DDBJ whole genome shotgun (WGS) entry which is preliminary data.</text>
</comment>
<name>A0A5D0RDB1_9FLAO</name>
<dbReference type="EMBL" id="VSKK01000001">
    <property type="protein sequence ID" value="TYB78916.1"/>
    <property type="molecule type" value="Genomic_DNA"/>
</dbReference>
<keyword evidence="3" id="KW-1185">Reference proteome</keyword>
<evidence type="ECO:0000313" key="2">
    <source>
        <dbReference type="EMBL" id="TYB78916.1"/>
    </source>
</evidence>
<dbReference type="RefSeq" id="WP_148402653.1">
    <property type="nucleotide sequence ID" value="NZ_VSKK01000001.1"/>
</dbReference>